<evidence type="ECO:0000259" key="2">
    <source>
        <dbReference type="PROSITE" id="PS50280"/>
    </source>
</evidence>
<dbReference type="InterPro" id="IPR001214">
    <property type="entry name" value="SET_dom"/>
</dbReference>
<proteinExistence type="predicted"/>
<dbReference type="Proteomes" id="UP000077202">
    <property type="component" value="Unassembled WGS sequence"/>
</dbReference>
<protein>
    <recommendedName>
        <fullName evidence="2">SET domain-containing protein</fullName>
    </recommendedName>
</protein>
<accession>A0A176WPW3</accession>
<dbReference type="AlphaFoldDB" id="A0A176WPW3"/>
<feature type="region of interest" description="Disordered" evidence="1">
    <location>
        <begin position="101"/>
        <end position="138"/>
    </location>
</feature>
<evidence type="ECO:0000313" key="3">
    <source>
        <dbReference type="EMBL" id="BBN16381.1"/>
    </source>
</evidence>
<dbReference type="CDD" id="cd20071">
    <property type="entry name" value="SET_SMYD"/>
    <property type="match status" value="1"/>
</dbReference>
<dbReference type="Gene3D" id="2.170.270.10">
    <property type="entry name" value="SET domain"/>
    <property type="match status" value="1"/>
</dbReference>
<gene>
    <name evidence="4" type="ORF">AXG93_1487s1290</name>
    <name evidence="3" type="ORF">Mp_7g05780</name>
</gene>
<reference evidence="4 5" key="1">
    <citation type="submission" date="2016-03" db="EMBL/GenBank/DDBJ databases">
        <title>Mechanisms controlling the formation of the plant cell surface in tip-growing cells are functionally conserved among land plants.</title>
        <authorList>
            <person name="Honkanen S."/>
            <person name="Jones V.A."/>
            <person name="Morieri G."/>
            <person name="Champion C."/>
            <person name="Hetherington A.J."/>
            <person name="Kelly S."/>
            <person name="Saint-Marcoux D."/>
            <person name="Proust H."/>
            <person name="Prescott H."/>
            <person name="Dolan L."/>
        </authorList>
    </citation>
    <scope>NUCLEOTIDE SEQUENCE [LARGE SCALE GENOMIC DNA]</scope>
    <source>
        <strain evidence="5">cv. Tak-1 and cv. Tak-2</strain>
        <tissue evidence="4">Whole gametophyte</tissue>
    </source>
</reference>
<dbReference type="PROSITE" id="PS50280">
    <property type="entry name" value="SET"/>
    <property type="match status" value="1"/>
</dbReference>
<dbReference type="Proteomes" id="UP001162541">
    <property type="component" value="Chromosome 7"/>
</dbReference>
<dbReference type="GO" id="GO:0008168">
    <property type="term" value="F:methyltransferase activity"/>
    <property type="evidence" value="ECO:0007669"/>
    <property type="project" value="InterPro"/>
</dbReference>
<feature type="compositionally biased region" description="Basic and acidic residues" evidence="1">
    <location>
        <begin position="129"/>
        <end position="138"/>
    </location>
</feature>
<evidence type="ECO:0000313" key="6">
    <source>
        <dbReference type="Proteomes" id="UP001162541"/>
    </source>
</evidence>
<name>A0A176WPW3_MARPO</name>
<sequence length="492" mass="54575">MAAMLLETPSDAAMRRYYDKLASAGKGPGLRVDQIGGAFGKGLFADKVFDQDELVLREPKLVGAQHEHNKADALVCSFCFQYIGSMELQIGRRLLSKGDESAHDLKETGSLSGGEEGSDMDLTEEKEESENGHDGCGCDEKSHNRKAISTELVDSLLTGDLHLPYSDKFPLSPITSCPGGCAEDVFCSDMCADEAWRTYHSLLCAGPNSLCENKKALAQFKEHACDSNDIFLVAAQVIAGTILQARNLKNEILKNATAKGKEPRQQTHDILLEAWEPFAMGFKKLWWEAVALPDDVDPSQEDSFRDQFKELAIESLNYLKEAIYEEEYDPLFDLEVYGHIIGMFELNNLEIVVPSPVEDYFIYIDDLPKDDQSAHAGTVTRPFLDALGSEYATYCTGTGFFALQSCVNHSCRPNAKAFKREEDRDGAAVLLAIRPIRKGEEITISYIDENHDLEERQALLADYGFVCSCSRCIEDSSMKIFSSRALAGMLQQ</sequence>
<feature type="compositionally biased region" description="Acidic residues" evidence="1">
    <location>
        <begin position="116"/>
        <end position="128"/>
    </location>
</feature>
<dbReference type="SMART" id="SM00317">
    <property type="entry name" value="SET"/>
    <property type="match status" value="1"/>
</dbReference>
<reference evidence="6" key="3">
    <citation type="journal article" date="2020" name="Curr. Biol.">
        <title>Chromatin organization in early land plants reveals an ancestral association between H3K27me3, transposons, and constitutive heterochromatin.</title>
        <authorList>
            <person name="Montgomery S.A."/>
            <person name="Tanizawa Y."/>
            <person name="Galik B."/>
            <person name="Wang N."/>
            <person name="Ito T."/>
            <person name="Mochizuki T."/>
            <person name="Akimcheva S."/>
            <person name="Bowman J.L."/>
            <person name="Cognat V."/>
            <person name="Marechal-Drouard L."/>
            <person name="Ekker H."/>
            <person name="Hong S.F."/>
            <person name="Kohchi T."/>
            <person name="Lin S.S."/>
            <person name="Liu L.D."/>
            <person name="Nakamura Y."/>
            <person name="Valeeva L.R."/>
            <person name="Shakirov E.V."/>
            <person name="Shippen D.E."/>
            <person name="Wei W.L."/>
            <person name="Yagura M."/>
            <person name="Yamaoka S."/>
            <person name="Yamato K.T."/>
            <person name="Liu C."/>
            <person name="Berger F."/>
        </authorList>
    </citation>
    <scope>NUCLEOTIDE SEQUENCE [LARGE SCALE GENOMIC DNA]</scope>
    <source>
        <strain evidence="6">Tak-1</strain>
    </source>
</reference>
<evidence type="ECO:0000313" key="5">
    <source>
        <dbReference type="Proteomes" id="UP000077202"/>
    </source>
</evidence>
<keyword evidence="5" id="KW-1185">Reference proteome</keyword>
<dbReference type="SUPFAM" id="SSF82199">
    <property type="entry name" value="SET domain"/>
    <property type="match status" value="1"/>
</dbReference>
<dbReference type="PANTHER" id="PTHR47436">
    <property type="entry name" value="HISTONE-LYSINE N-METHYLTRANSFERASE ATXR2"/>
    <property type="match status" value="1"/>
</dbReference>
<dbReference type="EMBL" id="AP019872">
    <property type="protein sequence ID" value="BBN16381.1"/>
    <property type="molecule type" value="Genomic_DNA"/>
</dbReference>
<organism evidence="4 5">
    <name type="scientific">Marchantia polymorpha subsp. ruderalis</name>
    <dbReference type="NCBI Taxonomy" id="1480154"/>
    <lineage>
        <taxon>Eukaryota</taxon>
        <taxon>Viridiplantae</taxon>
        <taxon>Streptophyta</taxon>
        <taxon>Embryophyta</taxon>
        <taxon>Marchantiophyta</taxon>
        <taxon>Marchantiopsida</taxon>
        <taxon>Marchantiidae</taxon>
        <taxon>Marchantiales</taxon>
        <taxon>Marchantiaceae</taxon>
        <taxon>Marchantia</taxon>
    </lineage>
</organism>
<dbReference type="PANTHER" id="PTHR47436:SF1">
    <property type="entry name" value="SET DOMAIN-CONTAINING PROTEIN"/>
    <property type="match status" value="1"/>
</dbReference>
<dbReference type="Pfam" id="PF00856">
    <property type="entry name" value="SET"/>
    <property type="match status" value="1"/>
</dbReference>
<dbReference type="InterPro" id="IPR046341">
    <property type="entry name" value="SET_dom_sf"/>
</dbReference>
<reference evidence="3" key="2">
    <citation type="journal article" date="2019" name="Curr. Biol.">
        <title>Chromatin organization in early land plants reveals an ancestral association between H3K27me3, transposons, and constitutive heterochromatin.</title>
        <authorList>
            <person name="Montgomery S.A."/>
            <person name="Tanizawa Y."/>
            <person name="Galik B."/>
            <person name="Wang N."/>
            <person name="Ito T."/>
            <person name="Mochizuki T."/>
            <person name="Akimcheva S."/>
            <person name="Bowman J."/>
            <person name="Cognat V."/>
            <person name="Drouard L."/>
            <person name="Ekker H."/>
            <person name="Houng S."/>
            <person name="Kohchi T."/>
            <person name="Lin S."/>
            <person name="Liu L.D."/>
            <person name="Nakamura Y."/>
            <person name="Valeeva L.R."/>
            <person name="Shakirov E.V."/>
            <person name="Shippen D.E."/>
            <person name="Wei W."/>
            <person name="Yagura M."/>
            <person name="Yamaoka S."/>
            <person name="Yamato K.T."/>
            <person name="Liu C."/>
            <person name="Berger F."/>
        </authorList>
    </citation>
    <scope>NUCLEOTIDE SEQUENCE [LARGE SCALE GENOMIC DNA]</scope>
    <source>
        <strain evidence="3">Tak-1</strain>
    </source>
</reference>
<evidence type="ECO:0000256" key="1">
    <source>
        <dbReference type="SAM" id="MobiDB-lite"/>
    </source>
</evidence>
<dbReference type="EMBL" id="LVLJ01000379">
    <property type="protein sequence ID" value="OAE34583.1"/>
    <property type="molecule type" value="Genomic_DNA"/>
</dbReference>
<dbReference type="InterPro" id="IPR044237">
    <property type="entry name" value="ATXR2-like"/>
</dbReference>
<evidence type="ECO:0000313" key="4">
    <source>
        <dbReference type="EMBL" id="OAE34583.1"/>
    </source>
</evidence>
<feature type="domain" description="SET" evidence="2">
    <location>
        <begin position="28"/>
        <end position="447"/>
    </location>
</feature>